<evidence type="ECO:0008006" key="6">
    <source>
        <dbReference type="Google" id="ProtNLM"/>
    </source>
</evidence>
<evidence type="ECO:0000256" key="1">
    <source>
        <dbReference type="ARBA" id="ARBA00022603"/>
    </source>
</evidence>
<keyword evidence="4" id="KW-0949">S-adenosyl-L-methionine</keyword>
<dbReference type="HAMAP" id="MF_00472">
    <property type="entry name" value="UbiG"/>
    <property type="match status" value="1"/>
</dbReference>
<sequence>MSLMKDNISEEEVRKFNKLAQEWWNPDGSFAALHTLNPLRFNYIKNWTTLDNKKCLDIGCGGGILTESLSKYADHVDGLDMADKAILVAEDHRELMGIKNITYHNSNLENFAEVNHQQYDVLTCMEMLEHVPSPEQIIESCSKAVKNGGHLFLSTINRNIKSYLMAIVGAEYILKLLPQGTHEFDSFIKPSEIEKWSRNSGLNLIDLTGVMYNPITKNFKLTDDVSVNYMMYFRKD</sequence>
<dbReference type="GO" id="GO:0032259">
    <property type="term" value="P:methylation"/>
    <property type="evidence" value="ECO:0007669"/>
    <property type="project" value="UniProtKB-KW"/>
</dbReference>
<dbReference type="Pfam" id="PF13489">
    <property type="entry name" value="Methyltransf_23"/>
    <property type="match status" value="1"/>
</dbReference>
<dbReference type="PANTHER" id="PTHR43464">
    <property type="entry name" value="METHYLTRANSFERASE"/>
    <property type="match status" value="1"/>
</dbReference>
<accession>A0A382EGQ4</accession>
<dbReference type="FunFam" id="3.40.50.150:FF:000028">
    <property type="entry name" value="Ubiquinone biosynthesis O-methyltransferase"/>
    <property type="match status" value="1"/>
</dbReference>
<name>A0A382EGQ4_9ZZZZ</name>
<keyword evidence="2" id="KW-0808">Transferase</keyword>
<gene>
    <name evidence="5" type="ORF">METZ01_LOCUS202499</name>
</gene>
<protein>
    <recommendedName>
        <fullName evidence="6">Methyltransferase type 11 domain-containing protein</fullName>
    </recommendedName>
</protein>
<evidence type="ECO:0000256" key="2">
    <source>
        <dbReference type="ARBA" id="ARBA00022679"/>
    </source>
</evidence>
<dbReference type="InterPro" id="IPR029063">
    <property type="entry name" value="SAM-dependent_MTases_sf"/>
</dbReference>
<evidence type="ECO:0000256" key="4">
    <source>
        <dbReference type="ARBA" id="ARBA00022691"/>
    </source>
</evidence>
<keyword evidence="3" id="KW-0831">Ubiquinone biosynthesis</keyword>
<keyword evidence="1" id="KW-0489">Methyltransferase</keyword>
<dbReference type="InterPro" id="IPR010233">
    <property type="entry name" value="UbiG_MeTrfase"/>
</dbReference>
<dbReference type="GO" id="GO:0010420">
    <property type="term" value="F:polyprenyldihydroxybenzoate methyltransferase activity"/>
    <property type="evidence" value="ECO:0007669"/>
    <property type="project" value="InterPro"/>
</dbReference>
<dbReference type="PANTHER" id="PTHR43464:SF19">
    <property type="entry name" value="UBIQUINONE BIOSYNTHESIS O-METHYLTRANSFERASE, MITOCHONDRIAL"/>
    <property type="match status" value="1"/>
</dbReference>
<proteinExistence type="inferred from homology"/>
<reference evidence="5" key="1">
    <citation type="submission" date="2018-05" db="EMBL/GenBank/DDBJ databases">
        <authorList>
            <person name="Lanie J.A."/>
            <person name="Ng W.-L."/>
            <person name="Kazmierczak K.M."/>
            <person name="Andrzejewski T.M."/>
            <person name="Davidsen T.M."/>
            <person name="Wayne K.J."/>
            <person name="Tettelin H."/>
            <person name="Glass J.I."/>
            <person name="Rusch D."/>
            <person name="Podicherti R."/>
            <person name="Tsui H.-C.T."/>
            <person name="Winkler M.E."/>
        </authorList>
    </citation>
    <scope>NUCLEOTIDE SEQUENCE</scope>
</reference>
<dbReference type="SUPFAM" id="SSF53335">
    <property type="entry name" value="S-adenosyl-L-methionine-dependent methyltransferases"/>
    <property type="match status" value="1"/>
</dbReference>
<dbReference type="GO" id="GO:0061542">
    <property type="term" value="F:3-demethylubiquinol 3-O-methyltransferase activity"/>
    <property type="evidence" value="ECO:0007669"/>
    <property type="project" value="InterPro"/>
</dbReference>
<evidence type="ECO:0000256" key="3">
    <source>
        <dbReference type="ARBA" id="ARBA00022688"/>
    </source>
</evidence>
<dbReference type="Gene3D" id="3.40.50.150">
    <property type="entry name" value="Vaccinia Virus protein VP39"/>
    <property type="match status" value="1"/>
</dbReference>
<organism evidence="5">
    <name type="scientific">marine metagenome</name>
    <dbReference type="NCBI Taxonomy" id="408172"/>
    <lineage>
        <taxon>unclassified sequences</taxon>
        <taxon>metagenomes</taxon>
        <taxon>ecological metagenomes</taxon>
    </lineage>
</organism>
<dbReference type="NCBIfam" id="TIGR01983">
    <property type="entry name" value="UbiG"/>
    <property type="match status" value="1"/>
</dbReference>
<dbReference type="CDD" id="cd02440">
    <property type="entry name" value="AdoMet_MTases"/>
    <property type="match status" value="1"/>
</dbReference>
<dbReference type="AlphaFoldDB" id="A0A382EGQ4"/>
<dbReference type="EMBL" id="UINC01044332">
    <property type="protein sequence ID" value="SVB49645.1"/>
    <property type="molecule type" value="Genomic_DNA"/>
</dbReference>
<evidence type="ECO:0000313" key="5">
    <source>
        <dbReference type="EMBL" id="SVB49645.1"/>
    </source>
</evidence>